<name>A0A840ZJ71_9HYPH</name>
<dbReference type="AlphaFoldDB" id="A0A840ZJ71"/>
<dbReference type="Proteomes" id="UP000583454">
    <property type="component" value="Unassembled WGS sequence"/>
</dbReference>
<gene>
    <name evidence="1" type="ORF">HNR00_002061</name>
</gene>
<reference evidence="1 2" key="1">
    <citation type="submission" date="2020-08" db="EMBL/GenBank/DDBJ databases">
        <title>Genomic Encyclopedia of Type Strains, Phase IV (KMG-IV): sequencing the most valuable type-strain genomes for metagenomic binning, comparative biology and taxonomic classification.</title>
        <authorList>
            <person name="Goeker M."/>
        </authorList>
    </citation>
    <scope>NUCLEOTIDE SEQUENCE [LARGE SCALE GENOMIC DNA]</scope>
    <source>
        <strain evidence="1 2">DSM 2163</strain>
    </source>
</reference>
<sequence>MRATFGTLTTRYRRLTRHWEQSPTAAEDAVSIANCHRLLRADHRAQDWQA</sequence>
<protein>
    <submittedName>
        <fullName evidence="1">Uncharacterized protein</fullName>
    </submittedName>
</protein>
<organism evidence="1 2">
    <name type="scientific">Methylorubrum rhodinum</name>
    <dbReference type="NCBI Taxonomy" id="29428"/>
    <lineage>
        <taxon>Bacteria</taxon>
        <taxon>Pseudomonadati</taxon>
        <taxon>Pseudomonadota</taxon>
        <taxon>Alphaproteobacteria</taxon>
        <taxon>Hyphomicrobiales</taxon>
        <taxon>Methylobacteriaceae</taxon>
        <taxon>Methylorubrum</taxon>
    </lineage>
</organism>
<keyword evidence="2" id="KW-1185">Reference proteome</keyword>
<accession>A0A840ZJ71</accession>
<dbReference type="EMBL" id="JACHOP010000006">
    <property type="protein sequence ID" value="MBB5757350.1"/>
    <property type="molecule type" value="Genomic_DNA"/>
</dbReference>
<evidence type="ECO:0000313" key="1">
    <source>
        <dbReference type="EMBL" id="MBB5757350.1"/>
    </source>
</evidence>
<proteinExistence type="predicted"/>
<comment type="caution">
    <text evidence="1">The sequence shown here is derived from an EMBL/GenBank/DDBJ whole genome shotgun (WGS) entry which is preliminary data.</text>
</comment>
<evidence type="ECO:0000313" key="2">
    <source>
        <dbReference type="Proteomes" id="UP000583454"/>
    </source>
</evidence>